<dbReference type="Proteomes" id="UP000007266">
    <property type="component" value="Unassembled WGS sequence"/>
</dbReference>
<dbReference type="Pfam" id="PF21788">
    <property type="entry name" value="TNP-like_GBD"/>
    <property type="match status" value="1"/>
</dbReference>
<evidence type="ECO:0000313" key="8">
    <source>
        <dbReference type="Proteomes" id="UP000007266"/>
    </source>
</evidence>
<evidence type="ECO:0000256" key="5">
    <source>
        <dbReference type="PROSITE-ProRule" id="PRU00309"/>
    </source>
</evidence>
<reference evidence="7 8" key="2">
    <citation type="journal article" date="2010" name="Nucleic Acids Res.">
        <title>BeetleBase in 2010: revisions to provide comprehensive genomic information for Tribolium castaneum.</title>
        <authorList>
            <person name="Kim H.S."/>
            <person name="Murphy T."/>
            <person name="Xia J."/>
            <person name="Caragea D."/>
            <person name="Park Y."/>
            <person name="Beeman R.W."/>
            <person name="Lorenzen M.D."/>
            <person name="Butcher S."/>
            <person name="Manak J.R."/>
            <person name="Brown S.J."/>
        </authorList>
    </citation>
    <scope>NUCLEOTIDE SEQUENCE [LARGE SCALE GENOMIC DNA]</scope>
    <source>
        <strain evidence="7 8">Georgia GA2</strain>
    </source>
</reference>
<dbReference type="Pfam" id="PF21787">
    <property type="entry name" value="TNP-like_RNaseH_N"/>
    <property type="match status" value="1"/>
</dbReference>
<dbReference type="PROSITE" id="PS50950">
    <property type="entry name" value="ZF_THAP"/>
    <property type="match status" value="1"/>
</dbReference>
<dbReference type="AlphaFoldDB" id="D7EKX8"/>
<keyword evidence="4 5" id="KW-0238">DNA-binding</keyword>
<keyword evidence="3" id="KW-0862">Zinc</keyword>
<evidence type="ECO:0000313" key="7">
    <source>
        <dbReference type="EMBL" id="EFA11724.1"/>
    </source>
</evidence>
<accession>D7EKX8</accession>
<dbReference type="Gene3D" id="6.20.210.20">
    <property type="entry name" value="THAP domain"/>
    <property type="match status" value="1"/>
</dbReference>
<dbReference type="STRING" id="7070.D7EKX8"/>
<dbReference type="EMBL" id="KQ971745">
    <property type="protein sequence ID" value="EFA11724.1"/>
    <property type="molecule type" value="Genomic_DNA"/>
</dbReference>
<feature type="domain" description="THAP-type" evidence="6">
    <location>
        <begin position="6"/>
        <end position="84"/>
    </location>
</feature>
<reference evidence="7 8" key="1">
    <citation type="journal article" date="2008" name="Nature">
        <title>The genome of the model beetle and pest Tribolium castaneum.</title>
        <authorList>
            <consortium name="Tribolium Genome Sequencing Consortium"/>
            <person name="Richards S."/>
            <person name="Gibbs R.A."/>
            <person name="Weinstock G.M."/>
            <person name="Brown S.J."/>
            <person name="Denell R."/>
            <person name="Beeman R.W."/>
            <person name="Gibbs R."/>
            <person name="Beeman R.W."/>
            <person name="Brown S.J."/>
            <person name="Bucher G."/>
            <person name="Friedrich M."/>
            <person name="Grimmelikhuijzen C.J."/>
            <person name="Klingler M."/>
            <person name="Lorenzen M."/>
            <person name="Richards S."/>
            <person name="Roth S."/>
            <person name="Schroder R."/>
            <person name="Tautz D."/>
            <person name="Zdobnov E.M."/>
            <person name="Muzny D."/>
            <person name="Gibbs R.A."/>
            <person name="Weinstock G.M."/>
            <person name="Attaway T."/>
            <person name="Bell S."/>
            <person name="Buhay C.J."/>
            <person name="Chandrabose M.N."/>
            <person name="Chavez D."/>
            <person name="Clerk-Blankenburg K.P."/>
            <person name="Cree A."/>
            <person name="Dao M."/>
            <person name="Davis C."/>
            <person name="Chacko J."/>
            <person name="Dinh H."/>
            <person name="Dugan-Rocha S."/>
            <person name="Fowler G."/>
            <person name="Garner T.T."/>
            <person name="Garnes J."/>
            <person name="Gnirke A."/>
            <person name="Hawes A."/>
            <person name="Hernandez J."/>
            <person name="Hines S."/>
            <person name="Holder M."/>
            <person name="Hume J."/>
            <person name="Jhangiani S.N."/>
            <person name="Joshi V."/>
            <person name="Khan Z.M."/>
            <person name="Jackson L."/>
            <person name="Kovar C."/>
            <person name="Kowis A."/>
            <person name="Lee S."/>
            <person name="Lewis L.R."/>
            <person name="Margolis J."/>
            <person name="Morgan M."/>
            <person name="Nazareth L.V."/>
            <person name="Nguyen N."/>
            <person name="Okwuonu G."/>
            <person name="Parker D."/>
            <person name="Richards S."/>
            <person name="Ruiz S.J."/>
            <person name="Santibanez J."/>
            <person name="Savard J."/>
            <person name="Scherer S.E."/>
            <person name="Schneider B."/>
            <person name="Sodergren E."/>
            <person name="Tautz D."/>
            <person name="Vattahil S."/>
            <person name="Villasana D."/>
            <person name="White C.S."/>
            <person name="Wright R."/>
            <person name="Park Y."/>
            <person name="Beeman R.W."/>
            <person name="Lord J."/>
            <person name="Oppert B."/>
            <person name="Lorenzen M."/>
            <person name="Brown S."/>
            <person name="Wang L."/>
            <person name="Savard J."/>
            <person name="Tautz D."/>
            <person name="Richards S."/>
            <person name="Weinstock G."/>
            <person name="Gibbs R.A."/>
            <person name="Liu Y."/>
            <person name="Worley K."/>
            <person name="Weinstock G."/>
            <person name="Elsik C.G."/>
            <person name="Reese J.T."/>
            <person name="Elhaik E."/>
            <person name="Landan G."/>
            <person name="Graur D."/>
            <person name="Arensburger P."/>
            <person name="Atkinson P."/>
            <person name="Beeman R.W."/>
            <person name="Beidler J."/>
            <person name="Brown S.J."/>
            <person name="Demuth J.P."/>
            <person name="Drury D.W."/>
            <person name="Du Y.Z."/>
            <person name="Fujiwara H."/>
            <person name="Lorenzen M."/>
            <person name="Maselli V."/>
            <person name="Osanai M."/>
            <person name="Park Y."/>
            <person name="Robertson H.M."/>
            <person name="Tu Z."/>
            <person name="Wang J.J."/>
            <person name="Wang S."/>
            <person name="Richards S."/>
            <person name="Song H."/>
            <person name="Zhang L."/>
            <person name="Sodergren E."/>
            <person name="Werner D."/>
            <person name="Stanke M."/>
            <person name="Morgenstern B."/>
            <person name="Solovyev V."/>
            <person name="Kosarev P."/>
            <person name="Brown G."/>
            <person name="Chen H.C."/>
            <person name="Ermolaeva O."/>
            <person name="Hlavina W."/>
            <person name="Kapustin Y."/>
            <person name="Kiryutin B."/>
            <person name="Kitts P."/>
            <person name="Maglott D."/>
            <person name="Pruitt K."/>
            <person name="Sapojnikov V."/>
            <person name="Souvorov A."/>
            <person name="Mackey A.J."/>
            <person name="Waterhouse R.M."/>
            <person name="Wyder S."/>
            <person name="Zdobnov E.M."/>
            <person name="Zdobnov E.M."/>
            <person name="Wyder S."/>
            <person name="Kriventseva E.V."/>
            <person name="Kadowaki T."/>
            <person name="Bork P."/>
            <person name="Aranda M."/>
            <person name="Bao R."/>
            <person name="Beermann A."/>
            <person name="Berns N."/>
            <person name="Bolognesi R."/>
            <person name="Bonneton F."/>
            <person name="Bopp D."/>
            <person name="Brown S.J."/>
            <person name="Bucher G."/>
            <person name="Butts T."/>
            <person name="Chaumot A."/>
            <person name="Denell R.E."/>
            <person name="Ferrier D.E."/>
            <person name="Friedrich M."/>
            <person name="Gordon C.M."/>
            <person name="Jindra M."/>
            <person name="Klingler M."/>
            <person name="Lan Q."/>
            <person name="Lattorff H.M."/>
            <person name="Laudet V."/>
            <person name="von Levetsow C."/>
            <person name="Liu Z."/>
            <person name="Lutz R."/>
            <person name="Lynch J.A."/>
            <person name="da Fonseca R.N."/>
            <person name="Posnien N."/>
            <person name="Reuter R."/>
            <person name="Roth S."/>
            <person name="Savard J."/>
            <person name="Schinko J.B."/>
            <person name="Schmitt C."/>
            <person name="Schoppmeier M."/>
            <person name="Schroder R."/>
            <person name="Shippy T.D."/>
            <person name="Simonnet F."/>
            <person name="Marques-Souza H."/>
            <person name="Tautz D."/>
            <person name="Tomoyasu Y."/>
            <person name="Trauner J."/>
            <person name="Van der Zee M."/>
            <person name="Vervoort M."/>
            <person name="Wittkopp N."/>
            <person name="Wimmer E.A."/>
            <person name="Yang X."/>
            <person name="Jones A.K."/>
            <person name="Sattelle D.B."/>
            <person name="Ebert P.R."/>
            <person name="Nelson D."/>
            <person name="Scott J.G."/>
            <person name="Beeman R.W."/>
            <person name="Muthukrishnan S."/>
            <person name="Kramer K.J."/>
            <person name="Arakane Y."/>
            <person name="Beeman R.W."/>
            <person name="Zhu Q."/>
            <person name="Hogenkamp D."/>
            <person name="Dixit R."/>
            <person name="Oppert B."/>
            <person name="Jiang H."/>
            <person name="Zou Z."/>
            <person name="Marshall J."/>
            <person name="Elpidina E."/>
            <person name="Vinokurov K."/>
            <person name="Oppert C."/>
            <person name="Zou Z."/>
            <person name="Evans J."/>
            <person name="Lu Z."/>
            <person name="Zhao P."/>
            <person name="Sumathipala N."/>
            <person name="Altincicek B."/>
            <person name="Vilcinskas A."/>
            <person name="Williams M."/>
            <person name="Hultmark D."/>
            <person name="Hetru C."/>
            <person name="Jiang H."/>
            <person name="Grimmelikhuijzen C.J."/>
            <person name="Hauser F."/>
            <person name="Cazzamali G."/>
            <person name="Williamson M."/>
            <person name="Park Y."/>
            <person name="Li B."/>
            <person name="Tanaka Y."/>
            <person name="Predel R."/>
            <person name="Neupert S."/>
            <person name="Schachtner J."/>
            <person name="Verleyen P."/>
            <person name="Raible F."/>
            <person name="Bork P."/>
            <person name="Friedrich M."/>
            <person name="Walden K.K."/>
            <person name="Robertson H.M."/>
            <person name="Angeli S."/>
            <person name="Foret S."/>
            <person name="Bucher G."/>
            <person name="Schuetz S."/>
            <person name="Maleszka R."/>
            <person name="Wimmer E.A."/>
            <person name="Beeman R.W."/>
            <person name="Lorenzen M."/>
            <person name="Tomoyasu Y."/>
            <person name="Miller S.C."/>
            <person name="Grossmann D."/>
            <person name="Bucher G."/>
        </authorList>
    </citation>
    <scope>NUCLEOTIDE SEQUENCE [LARGE SCALE GENOMIC DNA]</scope>
    <source>
        <strain evidence="7 8">Georgia GA2</strain>
    </source>
</reference>
<gene>
    <name evidence="7" type="primary">GLEAN_11568</name>
    <name evidence="7" type="ORF">TcasGA2_TC011568</name>
</gene>
<dbReference type="InterPro" id="IPR048365">
    <property type="entry name" value="TNP-like_RNaseH_N"/>
</dbReference>
<dbReference type="GO" id="GO:0008270">
    <property type="term" value="F:zinc ion binding"/>
    <property type="evidence" value="ECO:0007669"/>
    <property type="project" value="UniProtKB-KW"/>
</dbReference>
<dbReference type="InterPro" id="IPR021896">
    <property type="entry name" value="THAP9-like_HTH"/>
</dbReference>
<dbReference type="InterPro" id="IPR038441">
    <property type="entry name" value="THAP_Znf_sf"/>
</dbReference>
<evidence type="ECO:0000259" key="6">
    <source>
        <dbReference type="PROSITE" id="PS50950"/>
    </source>
</evidence>
<sequence>MEERGQRAYACKFPLCNSVAYRKDRNKRFFKFPSDQGRQQLWKTICNIEPGVRCENFRICEDHFRVSDFRGSRTLCPFAVPKAVFNDRVNEEHSYCGTDEGISEVEIEDNVQPSCDLKVLECDVSEELPSLAKPDLAVNEQCQNFESVEEVLPVSNIITEDNQPSCSFAATEGASTSIQKGPYSFLSETFQNSLDTSKRKGILSKIGLKENELTPTKRLMYKIHRGTLSRISKLKTVLSKERDQLKKLKFLFENDKFEVICDSLNLINKEFINCQFRNHKLQPSAKRYTNEMKLFALSMYKRSPRLYRYLQVHFKLSSPRVLKRLLNSVHFDPGFNNNLLNSLQCQVKDMDPLDRHCTLLFDEMKLSTALYYDKSRQVIIGFEDLGHLGRSLKYADHALVLMARGIRKRWKQPIAYYFTASTISAVALKQIIVKAVEKLKSLRLIVVATVYDQGATNRSAMTQLCSSVNDTPSGYHFEVDGSKINCIFDPVHLLKNTRNALIENFIEFAPGKRADFEHILMVFESDQKKKFRSLHKLSREDFNFKNSYTKMKVSVAARQLSYSVACELETYVSHNQLPPSAVHTAEFVHLIDQLFDSCNGTTKYSKRESKPLKCAIREDSPHINFWTDLLAKINNWKIINKATGKNVTNQFHFINGWKVTIRSIIAIWHDLQNLGLEYLCGYIGYIVKKMAVPDCAPCKDALHSPDVTPAHTTIMFRDYGKRLVYASESFINFVNGTNELLCLFLKTCANKNSLEDQFKGYCMSKDTFQNFFTCSSHSAQMLDEFFKVSIPFLIFKYVNEINKGSQHAATRALKKHVSKIQKFTS</sequence>
<name>D7EKX8_TRICA</name>
<dbReference type="HOGENOM" id="CLU_006886_1_1_1"/>
<dbReference type="eggNOG" id="ENOG502S6P4">
    <property type="taxonomic scope" value="Eukaryota"/>
</dbReference>
<dbReference type="OMA" id="KEFINCQ"/>
<evidence type="ECO:0000256" key="4">
    <source>
        <dbReference type="ARBA" id="ARBA00023125"/>
    </source>
</evidence>
<organism evidence="7 8">
    <name type="scientific">Tribolium castaneum</name>
    <name type="common">Red flour beetle</name>
    <dbReference type="NCBI Taxonomy" id="7070"/>
    <lineage>
        <taxon>Eukaryota</taxon>
        <taxon>Metazoa</taxon>
        <taxon>Ecdysozoa</taxon>
        <taxon>Arthropoda</taxon>
        <taxon>Hexapoda</taxon>
        <taxon>Insecta</taxon>
        <taxon>Pterygota</taxon>
        <taxon>Neoptera</taxon>
        <taxon>Endopterygota</taxon>
        <taxon>Coleoptera</taxon>
        <taxon>Polyphaga</taxon>
        <taxon>Cucujiformia</taxon>
        <taxon>Tenebrionidae</taxon>
        <taxon>Tenebrionidae incertae sedis</taxon>
        <taxon>Tribolium</taxon>
    </lineage>
</organism>
<dbReference type="SMART" id="SM00980">
    <property type="entry name" value="THAP"/>
    <property type="match status" value="1"/>
</dbReference>
<dbReference type="PhylomeDB" id="D7EKX8"/>
<dbReference type="Pfam" id="PF12017">
    <property type="entry name" value="Tnp_P_element"/>
    <property type="match status" value="1"/>
</dbReference>
<dbReference type="SUPFAM" id="SSF57716">
    <property type="entry name" value="Glucocorticoid receptor-like (DNA-binding domain)"/>
    <property type="match status" value="1"/>
</dbReference>
<protein>
    <recommendedName>
        <fullName evidence="6">THAP-type domain-containing protein</fullName>
    </recommendedName>
</protein>
<keyword evidence="8" id="KW-1185">Reference proteome</keyword>
<dbReference type="InterPro" id="IPR048366">
    <property type="entry name" value="TNP-like_GBD"/>
</dbReference>
<evidence type="ECO:0000256" key="2">
    <source>
        <dbReference type="ARBA" id="ARBA00022771"/>
    </source>
</evidence>
<dbReference type="GO" id="GO:0003677">
    <property type="term" value="F:DNA binding"/>
    <property type="evidence" value="ECO:0007669"/>
    <property type="project" value="UniProtKB-UniRule"/>
</dbReference>
<keyword evidence="2 5" id="KW-0863">Zinc-finger</keyword>
<dbReference type="SMART" id="SM00692">
    <property type="entry name" value="DM3"/>
    <property type="match status" value="1"/>
</dbReference>
<evidence type="ECO:0000256" key="3">
    <source>
        <dbReference type="ARBA" id="ARBA00022833"/>
    </source>
</evidence>
<keyword evidence="1" id="KW-0479">Metal-binding</keyword>
<dbReference type="InParanoid" id="D7EKX8"/>
<dbReference type="InterPro" id="IPR006612">
    <property type="entry name" value="THAP_Znf"/>
</dbReference>
<proteinExistence type="predicted"/>
<dbReference type="Pfam" id="PF05485">
    <property type="entry name" value="THAP"/>
    <property type="match status" value="1"/>
</dbReference>
<evidence type="ECO:0000256" key="1">
    <source>
        <dbReference type="ARBA" id="ARBA00022723"/>
    </source>
</evidence>